<dbReference type="EMBL" id="JBGQPK010000026">
    <property type="protein sequence ID" value="MFL2029452.1"/>
    <property type="molecule type" value="Genomic_DNA"/>
</dbReference>
<evidence type="ECO:0000259" key="2">
    <source>
        <dbReference type="Pfam" id="PF13354"/>
    </source>
</evidence>
<dbReference type="Gene3D" id="3.40.710.10">
    <property type="entry name" value="DD-peptidase/beta-lactamase superfamily"/>
    <property type="match status" value="1"/>
</dbReference>
<feature type="transmembrane region" description="Helical" evidence="1">
    <location>
        <begin position="40"/>
        <end position="60"/>
    </location>
</feature>
<dbReference type="InterPro" id="IPR012338">
    <property type="entry name" value="Beta-lactam/transpept-like"/>
</dbReference>
<gene>
    <name evidence="3" type="ORF">ACEN34_07460</name>
</gene>
<protein>
    <submittedName>
        <fullName evidence="3">Serine hydrolase</fullName>
    </submittedName>
</protein>
<reference evidence="3 4" key="1">
    <citation type="submission" date="2024-08" db="EMBL/GenBank/DDBJ databases">
        <authorList>
            <person name="Arias E."/>
        </authorList>
    </citation>
    <scope>NUCLEOTIDE SEQUENCE [LARGE SCALE GENOMIC DNA]</scope>
    <source>
        <strain evidence="3 4">FAM 25317</strain>
    </source>
</reference>
<dbReference type="GO" id="GO:0016787">
    <property type="term" value="F:hydrolase activity"/>
    <property type="evidence" value="ECO:0007669"/>
    <property type="project" value="UniProtKB-KW"/>
</dbReference>
<dbReference type="Pfam" id="PF13354">
    <property type="entry name" value="Beta-lactamase2"/>
    <property type="match status" value="1"/>
</dbReference>
<evidence type="ECO:0000313" key="3">
    <source>
        <dbReference type="EMBL" id="MFL2029452.1"/>
    </source>
</evidence>
<proteinExistence type="predicted"/>
<sequence>MKKCPFCGAENPASAFFCEQCQKPLSATKSAAITKTKSKLPLFIGGAIVIVLAISVYFTFFTAAHSTAPKPVRSTKANPNKIVVRKSASSSAVTNVKSKGSSVSAQANFNADKIKTDIQTTVGTISGLTSVYVAPTTGSQQVVIDNQQQRAASSIKLFILAAAYSQVNRGQLNLSELHTLSSAEIVGGTGLVQNMAVGTQLSYQDLLTRMIQDSDNTATNIVIDKLGGLNVVNQVAAQLGAKDTQLQRKMLDTQTLAAGKDNLTTVQDIGNLLTKLYKHQLISKPADDAMLGILATTKNHSKLPQSLPAGTTVYNKTGEYPDYGVQNDAAIIKNEKGAFVVVVLAQNGVESQQVTAMNKLGALLYQDILAD</sequence>
<evidence type="ECO:0000313" key="4">
    <source>
        <dbReference type="Proteomes" id="UP001625389"/>
    </source>
</evidence>
<name>A0ABW8UCE3_9LACO</name>
<accession>A0ABW8UCE3</accession>
<keyword evidence="1" id="KW-1133">Transmembrane helix</keyword>
<keyword evidence="1" id="KW-0812">Transmembrane</keyword>
<keyword evidence="1" id="KW-0472">Membrane</keyword>
<dbReference type="InterPro" id="IPR045155">
    <property type="entry name" value="Beta-lactam_cat"/>
</dbReference>
<evidence type="ECO:0000256" key="1">
    <source>
        <dbReference type="SAM" id="Phobius"/>
    </source>
</evidence>
<dbReference type="PANTHER" id="PTHR35333:SF3">
    <property type="entry name" value="BETA-LACTAMASE-TYPE TRANSPEPTIDASE FOLD CONTAINING PROTEIN"/>
    <property type="match status" value="1"/>
</dbReference>
<keyword evidence="4" id="KW-1185">Reference proteome</keyword>
<dbReference type="SUPFAM" id="SSF56601">
    <property type="entry name" value="beta-lactamase/transpeptidase-like"/>
    <property type="match status" value="1"/>
</dbReference>
<dbReference type="Proteomes" id="UP001625389">
    <property type="component" value="Unassembled WGS sequence"/>
</dbReference>
<dbReference type="InterPro" id="IPR000871">
    <property type="entry name" value="Beta-lactam_class-A"/>
</dbReference>
<organism evidence="3 4">
    <name type="scientific">Loigolactobacillus zhaoyuanensis</name>
    <dbReference type="NCBI Taxonomy" id="2486017"/>
    <lineage>
        <taxon>Bacteria</taxon>
        <taxon>Bacillati</taxon>
        <taxon>Bacillota</taxon>
        <taxon>Bacilli</taxon>
        <taxon>Lactobacillales</taxon>
        <taxon>Lactobacillaceae</taxon>
        <taxon>Loigolactobacillus</taxon>
    </lineage>
</organism>
<dbReference type="RefSeq" id="WP_125550953.1">
    <property type="nucleotide sequence ID" value="NZ_JBGQPK010000026.1"/>
</dbReference>
<dbReference type="PANTHER" id="PTHR35333">
    <property type="entry name" value="BETA-LACTAMASE"/>
    <property type="match status" value="1"/>
</dbReference>
<keyword evidence="3" id="KW-0378">Hydrolase</keyword>
<comment type="caution">
    <text evidence="3">The sequence shown here is derived from an EMBL/GenBank/DDBJ whole genome shotgun (WGS) entry which is preliminary data.</text>
</comment>
<feature type="domain" description="Beta-lactamase class A catalytic" evidence="2">
    <location>
        <begin position="132"/>
        <end position="344"/>
    </location>
</feature>